<evidence type="ECO:0000256" key="1">
    <source>
        <dbReference type="SAM" id="Phobius"/>
    </source>
</evidence>
<keyword evidence="1" id="KW-0812">Transmembrane</keyword>
<dbReference type="EMBL" id="MFLU01000016">
    <property type="protein sequence ID" value="OGG73623.1"/>
    <property type="molecule type" value="Genomic_DNA"/>
</dbReference>
<name>A0A1F6EIZ8_9BACT</name>
<gene>
    <name evidence="2" type="ORF">A3A34_03025</name>
</gene>
<feature type="transmembrane region" description="Helical" evidence="1">
    <location>
        <begin position="74"/>
        <end position="92"/>
    </location>
</feature>
<proteinExistence type="predicted"/>
<dbReference type="Proteomes" id="UP000178587">
    <property type="component" value="Unassembled WGS sequence"/>
</dbReference>
<protein>
    <recommendedName>
        <fullName evidence="4">DoxX family protein</fullName>
    </recommendedName>
</protein>
<sequence length="128" mass="14642">MNNSKIIEGVLRIAVSAEFIGHGVFAYQGKEEWLAWFPHFGITNMDIALQLMALVGIMDIALGILILVRPVRILILWMALWAVWAALVRPIVGDPIWDFVERGANWGAPLALFLLYGWPRSFKEWFYK</sequence>
<organism evidence="2 3">
    <name type="scientific">Candidatus Kaiserbacteria bacterium RIFCSPLOWO2_01_FULL_50_24</name>
    <dbReference type="NCBI Taxonomy" id="1798507"/>
    <lineage>
        <taxon>Bacteria</taxon>
        <taxon>Candidatus Kaiseribacteriota</taxon>
    </lineage>
</organism>
<reference evidence="2 3" key="1">
    <citation type="journal article" date="2016" name="Nat. Commun.">
        <title>Thousands of microbial genomes shed light on interconnected biogeochemical processes in an aquifer system.</title>
        <authorList>
            <person name="Anantharaman K."/>
            <person name="Brown C.T."/>
            <person name="Hug L.A."/>
            <person name="Sharon I."/>
            <person name="Castelle C.J."/>
            <person name="Probst A.J."/>
            <person name="Thomas B.C."/>
            <person name="Singh A."/>
            <person name="Wilkins M.J."/>
            <person name="Karaoz U."/>
            <person name="Brodie E.L."/>
            <person name="Williams K.H."/>
            <person name="Hubbard S.S."/>
            <person name="Banfield J.F."/>
        </authorList>
    </citation>
    <scope>NUCLEOTIDE SEQUENCE [LARGE SCALE GENOMIC DNA]</scope>
</reference>
<keyword evidence="1" id="KW-1133">Transmembrane helix</keyword>
<dbReference type="STRING" id="1798507.A3A34_03025"/>
<comment type="caution">
    <text evidence="2">The sequence shown here is derived from an EMBL/GenBank/DDBJ whole genome shotgun (WGS) entry which is preliminary data.</text>
</comment>
<keyword evidence="1" id="KW-0472">Membrane</keyword>
<evidence type="ECO:0000313" key="2">
    <source>
        <dbReference type="EMBL" id="OGG73623.1"/>
    </source>
</evidence>
<accession>A0A1F6EIZ8</accession>
<feature type="transmembrane region" description="Helical" evidence="1">
    <location>
        <begin position="104"/>
        <end position="122"/>
    </location>
</feature>
<evidence type="ECO:0000313" key="3">
    <source>
        <dbReference type="Proteomes" id="UP000178587"/>
    </source>
</evidence>
<feature type="transmembrane region" description="Helical" evidence="1">
    <location>
        <begin position="47"/>
        <end position="67"/>
    </location>
</feature>
<feature type="transmembrane region" description="Helical" evidence="1">
    <location>
        <begin position="9"/>
        <end position="27"/>
    </location>
</feature>
<dbReference type="AlphaFoldDB" id="A0A1F6EIZ8"/>
<evidence type="ECO:0008006" key="4">
    <source>
        <dbReference type="Google" id="ProtNLM"/>
    </source>
</evidence>